<feature type="region of interest" description="Disordered" evidence="1">
    <location>
        <begin position="127"/>
        <end position="162"/>
    </location>
</feature>
<dbReference type="Proteomes" id="UP001465755">
    <property type="component" value="Unassembled WGS sequence"/>
</dbReference>
<name>A0AAW1P1J4_9CHLO</name>
<evidence type="ECO:0000313" key="3">
    <source>
        <dbReference type="Proteomes" id="UP001465755"/>
    </source>
</evidence>
<gene>
    <name evidence="2" type="ORF">WJX73_000890</name>
</gene>
<sequence>MPTLGKAIGRLPASEAPRHYHPHCAEHFQPARLDLGNNVVQPDEASPSFCRETERFETDAAAAEAQRRRQQAEHRQDCRDSLCCERLAREQLLKQKQEEDSKSRSNATAKANISGAKYDIISLHNAKEASPPAAHHSSYKPPPRAWNIISGHPQSGHERVQDGQQCQDLATPAARWVIKRLRPDPDLTQEETLIKLTGKSSCIVEGFRVPWFFSTVKTQNLAYYMQVELFEYPEKSYPHNPPSERLQLSSYAQRDLATLLSLEEISCRGEAIWLSWA</sequence>
<proteinExistence type="predicted"/>
<accession>A0AAW1P1J4</accession>
<evidence type="ECO:0000256" key="1">
    <source>
        <dbReference type="SAM" id="MobiDB-lite"/>
    </source>
</evidence>
<keyword evidence="3" id="KW-1185">Reference proteome</keyword>
<reference evidence="2 3" key="1">
    <citation type="journal article" date="2024" name="Nat. Commun.">
        <title>Phylogenomics reveals the evolutionary origins of lichenization in chlorophyte algae.</title>
        <authorList>
            <person name="Puginier C."/>
            <person name="Libourel C."/>
            <person name="Otte J."/>
            <person name="Skaloud P."/>
            <person name="Haon M."/>
            <person name="Grisel S."/>
            <person name="Petersen M."/>
            <person name="Berrin J.G."/>
            <person name="Delaux P.M."/>
            <person name="Dal Grande F."/>
            <person name="Keller J."/>
        </authorList>
    </citation>
    <scope>NUCLEOTIDE SEQUENCE [LARGE SCALE GENOMIC DNA]</scope>
    <source>
        <strain evidence="2 3">SAG 2036</strain>
    </source>
</reference>
<evidence type="ECO:0000313" key="2">
    <source>
        <dbReference type="EMBL" id="KAK9803192.1"/>
    </source>
</evidence>
<dbReference type="AlphaFoldDB" id="A0AAW1P1J4"/>
<comment type="caution">
    <text evidence="2">The sequence shown here is derived from an EMBL/GenBank/DDBJ whole genome shotgun (WGS) entry which is preliminary data.</text>
</comment>
<protein>
    <submittedName>
        <fullName evidence="2">Uncharacterized protein</fullName>
    </submittedName>
</protein>
<dbReference type="EMBL" id="JALJOQ010000061">
    <property type="protein sequence ID" value="KAK9803192.1"/>
    <property type="molecule type" value="Genomic_DNA"/>
</dbReference>
<organism evidence="2 3">
    <name type="scientific">Symbiochloris irregularis</name>
    <dbReference type="NCBI Taxonomy" id="706552"/>
    <lineage>
        <taxon>Eukaryota</taxon>
        <taxon>Viridiplantae</taxon>
        <taxon>Chlorophyta</taxon>
        <taxon>core chlorophytes</taxon>
        <taxon>Trebouxiophyceae</taxon>
        <taxon>Trebouxiales</taxon>
        <taxon>Trebouxiaceae</taxon>
        <taxon>Symbiochloris</taxon>
    </lineage>
</organism>